<dbReference type="Gene3D" id="3.20.20.370">
    <property type="entry name" value="Glycoside hydrolase/deacetylase"/>
    <property type="match status" value="1"/>
</dbReference>
<dbReference type="SUPFAM" id="SSF88713">
    <property type="entry name" value="Glycoside hydrolase/deacetylase"/>
    <property type="match status" value="1"/>
</dbReference>
<protein>
    <submittedName>
        <fullName evidence="2">Divergent polysaccharide deacetylase family protein</fullName>
    </submittedName>
</protein>
<reference evidence="3" key="1">
    <citation type="journal article" date="2019" name="Int. J. Syst. Evol. Microbiol.">
        <title>The Global Catalogue of Microorganisms (GCM) 10K type strain sequencing project: providing services to taxonomists for standard genome sequencing and annotation.</title>
        <authorList>
            <consortium name="The Broad Institute Genomics Platform"/>
            <consortium name="The Broad Institute Genome Sequencing Center for Infectious Disease"/>
            <person name="Wu L."/>
            <person name="Ma J."/>
        </authorList>
    </citation>
    <scope>NUCLEOTIDE SEQUENCE [LARGE SCALE GENOMIC DNA]</scope>
    <source>
        <strain evidence="3">JCM 12928</strain>
    </source>
</reference>
<dbReference type="InterPro" id="IPR011330">
    <property type="entry name" value="Glyco_hydro/deAcase_b/a-brl"/>
</dbReference>
<feature type="transmembrane region" description="Helical" evidence="1">
    <location>
        <begin position="38"/>
        <end position="59"/>
    </location>
</feature>
<proteinExistence type="predicted"/>
<evidence type="ECO:0000313" key="3">
    <source>
        <dbReference type="Proteomes" id="UP001501352"/>
    </source>
</evidence>
<keyword evidence="1" id="KW-0472">Membrane</keyword>
<keyword evidence="1" id="KW-1133">Transmembrane helix</keyword>
<dbReference type="RefSeq" id="WP_343791019.1">
    <property type="nucleotide sequence ID" value="NZ_BAAAGA010000001.1"/>
</dbReference>
<accession>A0ABP3RSR6</accession>
<keyword evidence="1" id="KW-0812">Transmembrane</keyword>
<dbReference type="EMBL" id="BAAAGA010000001">
    <property type="protein sequence ID" value="GAA0616037.1"/>
    <property type="molecule type" value="Genomic_DNA"/>
</dbReference>
<comment type="caution">
    <text evidence="2">The sequence shown here is derived from an EMBL/GenBank/DDBJ whole genome shotgun (WGS) entry which is preliminary data.</text>
</comment>
<name>A0ABP3RSR6_9CAUL</name>
<organism evidence="2 3">
    <name type="scientific">Brevundimonas kwangchunensis</name>
    <dbReference type="NCBI Taxonomy" id="322163"/>
    <lineage>
        <taxon>Bacteria</taxon>
        <taxon>Pseudomonadati</taxon>
        <taxon>Pseudomonadota</taxon>
        <taxon>Alphaproteobacteria</taxon>
        <taxon>Caulobacterales</taxon>
        <taxon>Caulobacteraceae</taxon>
        <taxon>Brevundimonas</taxon>
    </lineage>
</organism>
<keyword evidence="3" id="KW-1185">Reference proteome</keyword>
<dbReference type="Pfam" id="PF04748">
    <property type="entry name" value="Polysacc_deac_2"/>
    <property type="match status" value="1"/>
</dbReference>
<dbReference type="InterPro" id="IPR006837">
    <property type="entry name" value="Divergent_DAC"/>
</dbReference>
<dbReference type="PANTHER" id="PTHR30105:SF2">
    <property type="entry name" value="DIVERGENT POLYSACCHARIDE DEACETYLASE SUPERFAMILY"/>
    <property type="match status" value="1"/>
</dbReference>
<gene>
    <name evidence="2" type="ORF">GCM10009422_08980</name>
</gene>
<dbReference type="PANTHER" id="PTHR30105">
    <property type="entry name" value="UNCHARACTERIZED YIBQ-RELATED"/>
    <property type="match status" value="1"/>
</dbReference>
<sequence>MFAKRQSVLAATAGAPPEKATLRDRLSVVGRFVRKPPVAVSLAGVLLIGAAALFVTVLGDPRAGAPSARVALKRNAETHAAAPIPTGLEAFTMGAGGLYADLSTDGDPALNGEAILTLPDGAVVSGEGAAVTAPRVAARPLTVAPIAGLHQAGPDGPLPRIAPDGRVPAQAYARPFVSDGRPRIALVVGGLGLNAATTRAAIERLPAEVTLSFVPYAEGLQGWIDLARAQGHEVMIEIPMEPTGYPSTDPGPYTLLASSEPAEIQARMNWLLSRATGYFGVTNYLGDRFAGSEAGMSSFMATLRSKGIAFLDDGSMSRKPGAWSRASANRIIDEEQSAAAIVGQLNALEALAKARGQSFGTGFSYPVTVEAVARWTAGLDARGIQLAPASAITQRPGR</sequence>
<evidence type="ECO:0000256" key="1">
    <source>
        <dbReference type="SAM" id="Phobius"/>
    </source>
</evidence>
<dbReference type="CDD" id="cd10936">
    <property type="entry name" value="CE4_DAC2"/>
    <property type="match status" value="1"/>
</dbReference>
<evidence type="ECO:0000313" key="2">
    <source>
        <dbReference type="EMBL" id="GAA0616037.1"/>
    </source>
</evidence>
<dbReference type="Proteomes" id="UP001501352">
    <property type="component" value="Unassembled WGS sequence"/>
</dbReference>